<dbReference type="PROSITE" id="PS51935">
    <property type="entry name" value="NLPC_P60"/>
    <property type="match status" value="1"/>
</dbReference>
<keyword evidence="8" id="KW-1185">Reference proteome</keyword>
<comment type="similarity">
    <text evidence="1">Belongs to the peptidase C40 family.</text>
</comment>
<feature type="domain" description="SH3b" evidence="5">
    <location>
        <begin position="38"/>
        <end position="104"/>
    </location>
</feature>
<dbReference type="InterPro" id="IPR003646">
    <property type="entry name" value="SH3-like_bac-type"/>
</dbReference>
<reference evidence="8" key="1">
    <citation type="journal article" date="2019" name="Int. J. Syst. Evol. Microbiol.">
        <title>The Global Catalogue of Microorganisms (GCM) 10K type strain sequencing project: providing services to taxonomists for standard genome sequencing and annotation.</title>
        <authorList>
            <consortium name="The Broad Institute Genomics Platform"/>
            <consortium name="The Broad Institute Genome Sequencing Center for Infectious Disease"/>
            <person name="Wu L."/>
            <person name="Ma J."/>
        </authorList>
    </citation>
    <scope>NUCLEOTIDE SEQUENCE [LARGE SCALE GENOMIC DNA]</scope>
    <source>
        <strain evidence="8">CGMCC 1.18578</strain>
    </source>
</reference>
<dbReference type="Pfam" id="PF08239">
    <property type="entry name" value="SH3_3"/>
    <property type="match status" value="1"/>
</dbReference>
<sequence length="242" mass="25687">MSTTKPIIRRILAASLSAVIGFGVSGIGQAQLTPKASAATALETKVTLGVNLRVGPSSSTGVIRMISTGEMVHVVGQANSYWLHVFDKYGNSGYISADDKYTNYGGPSVSAPSSSRGAQVVNIAKSYQGRVHYSFGVRNTSKLIFDCSSFTEFVFAQVGVDLKWGTSAQKNAGSYVGKGSLRAGDLVFFDTKGSNNGVINHVGIYMGNGQMIHNTPSKNGIAINSISSGYWSQHYVTARRIL</sequence>
<name>A0ABW0R0C7_9BACL</name>
<dbReference type="RefSeq" id="WP_378112427.1">
    <property type="nucleotide sequence ID" value="NZ_JBHSNC010000042.1"/>
</dbReference>
<evidence type="ECO:0000313" key="7">
    <source>
        <dbReference type="EMBL" id="MFC5530490.1"/>
    </source>
</evidence>
<feature type="domain" description="NlpC/P60" evidence="6">
    <location>
        <begin position="114"/>
        <end position="242"/>
    </location>
</feature>
<dbReference type="EMBL" id="JBHSNC010000042">
    <property type="protein sequence ID" value="MFC5530490.1"/>
    <property type="molecule type" value="Genomic_DNA"/>
</dbReference>
<dbReference type="InterPro" id="IPR051202">
    <property type="entry name" value="Peptidase_C40"/>
</dbReference>
<keyword evidence="4" id="KW-0788">Thiol protease</keyword>
<evidence type="ECO:0000256" key="4">
    <source>
        <dbReference type="ARBA" id="ARBA00022807"/>
    </source>
</evidence>
<evidence type="ECO:0000259" key="5">
    <source>
        <dbReference type="PROSITE" id="PS51781"/>
    </source>
</evidence>
<dbReference type="InterPro" id="IPR038765">
    <property type="entry name" value="Papain-like_cys_pep_sf"/>
</dbReference>
<evidence type="ECO:0000259" key="6">
    <source>
        <dbReference type="PROSITE" id="PS51935"/>
    </source>
</evidence>
<comment type="caution">
    <text evidence="7">The sequence shown here is derived from an EMBL/GenBank/DDBJ whole genome shotgun (WGS) entry which is preliminary data.</text>
</comment>
<keyword evidence="2" id="KW-0645">Protease</keyword>
<dbReference type="Gene3D" id="2.30.30.40">
    <property type="entry name" value="SH3 Domains"/>
    <property type="match status" value="1"/>
</dbReference>
<dbReference type="InterPro" id="IPR000064">
    <property type="entry name" value="NLP_P60_dom"/>
</dbReference>
<dbReference type="PROSITE" id="PS51781">
    <property type="entry name" value="SH3B"/>
    <property type="match status" value="1"/>
</dbReference>
<organism evidence="7 8">
    <name type="scientific">Cohnella yongneupensis</name>
    <dbReference type="NCBI Taxonomy" id="425006"/>
    <lineage>
        <taxon>Bacteria</taxon>
        <taxon>Bacillati</taxon>
        <taxon>Bacillota</taxon>
        <taxon>Bacilli</taxon>
        <taxon>Bacillales</taxon>
        <taxon>Paenibacillaceae</taxon>
        <taxon>Cohnella</taxon>
    </lineage>
</organism>
<dbReference type="PANTHER" id="PTHR47053">
    <property type="entry name" value="MUREIN DD-ENDOPEPTIDASE MEPH-RELATED"/>
    <property type="match status" value="1"/>
</dbReference>
<proteinExistence type="inferred from homology"/>
<evidence type="ECO:0000313" key="8">
    <source>
        <dbReference type="Proteomes" id="UP001596108"/>
    </source>
</evidence>
<dbReference type="Pfam" id="PF00877">
    <property type="entry name" value="NLPC_P60"/>
    <property type="match status" value="1"/>
</dbReference>
<dbReference type="Gene3D" id="3.90.1720.10">
    <property type="entry name" value="endopeptidase domain like (from Nostoc punctiforme)"/>
    <property type="match status" value="1"/>
</dbReference>
<dbReference type="PANTHER" id="PTHR47053:SF1">
    <property type="entry name" value="MUREIN DD-ENDOPEPTIDASE MEPH-RELATED"/>
    <property type="match status" value="1"/>
</dbReference>
<evidence type="ECO:0000256" key="2">
    <source>
        <dbReference type="ARBA" id="ARBA00022670"/>
    </source>
</evidence>
<evidence type="ECO:0000256" key="3">
    <source>
        <dbReference type="ARBA" id="ARBA00022801"/>
    </source>
</evidence>
<gene>
    <name evidence="7" type="ORF">ACFPQ4_13720</name>
</gene>
<dbReference type="Proteomes" id="UP001596108">
    <property type="component" value="Unassembled WGS sequence"/>
</dbReference>
<accession>A0ABW0R0C7</accession>
<protein>
    <submittedName>
        <fullName evidence="7">C40 family peptidase</fullName>
    </submittedName>
</protein>
<dbReference type="SUPFAM" id="SSF54001">
    <property type="entry name" value="Cysteine proteinases"/>
    <property type="match status" value="1"/>
</dbReference>
<evidence type="ECO:0000256" key="1">
    <source>
        <dbReference type="ARBA" id="ARBA00007074"/>
    </source>
</evidence>
<keyword evidence="3" id="KW-0378">Hydrolase</keyword>